<keyword evidence="1" id="KW-0812">Transmembrane</keyword>
<reference evidence="2 3" key="1">
    <citation type="submission" date="2024-04" db="EMBL/GenBank/DDBJ databases">
        <title>Tritrichomonas musculus Genome.</title>
        <authorList>
            <person name="Alves-Ferreira E."/>
            <person name="Grigg M."/>
            <person name="Lorenzi H."/>
            <person name="Galac M."/>
        </authorList>
    </citation>
    <scope>NUCLEOTIDE SEQUENCE [LARGE SCALE GENOMIC DNA]</scope>
    <source>
        <strain evidence="2 3">EAF2021</strain>
    </source>
</reference>
<evidence type="ECO:0000313" key="3">
    <source>
        <dbReference type="Proteomes" id="UP001470230"/>
    </source>
</evidence>
<gene>
    <name evidence="2" type="ORF">M9Y10_004767</name>
</gene>
<sequence>MGKYVNPHSLIGDTWLNACYYSSKYENIMGGFIKIIFGWTEPQFLITCCLVFLIILPLIFLIRPDDAYTKTSRLYNISRLSILTFFHRIVYIFILLWPISLLINQTPPCSGELNRNRIHFVFSEDFNSTNLPSTWFCSICFIILYFSSFLPASSRKYSFIFYIFLLFLATHYVFVGDMSFAQAFISLCLSYVIHFYSMRVPFVLIHIENIILPIFFIIVFLIKKPLFLDNLRNKKIANTTYNNDDGKGNLRHALMTFSLWIADVFMLSRYHCTRAGRINIGRPIDLEFEADFNSKSFFTATEAESDFWKNLKSDLIDSFVGILLFFIGFITQHLF</sequence>
<keyword evidence="3" id="KW-1185">Reference proteome</keyword>
<accession>A0ABR2JJN0</accession>
<keyword evidence="1" id="KW-1133">Transmembrane helix</keyword>
<feature type="transmembrane region" description="Helical" evidence="1">
    <location>
        <begin position="44"/>
        <end position="62"/>
    </location>
</feature>
<evidence type="ECO:0000256" key="1">
    <source>
        <dbReference type="SAM" id="Phobius"/>
    </source>
</evidence>
<feature type="transmembrane region" description="Helical" evidence="1">
    <location>
        <begin position="203"/>
        <end position="222"/>
    </location>
</feature>
<feature type="transmembrane region" description="Helical" evidence="1">
    <location>
        <begin position="133"/>
        <end position="150"/>
    </location>
</feature>
<dbReference type="EMBL" id="JAPFFF010000011">
    <property type="protein sequence ID" value="KAK8878004.1"/>
    <property type="molecule type" value="Genomic_DNA"/>
</dbReference>
<comment type="caution">
    <text evidence="2">The sequence shown here is derived from an EMBL/GenBank/DDBJ whole genome shotgun (WGS) entry which is preliminary data.</text>
</comment>
<feature type="transmembrane region" description="Helical" evidence="1">
    <location>
        <begin position="157"/>
        <end position="174"/>
    </location>
</feature>
<evidence type="ECO:0000313" key="2">
    <source>
        <dbReference type="EMBL" id="KAK8878004.1"/>
    </source>
</evidence>
<proteinExistence type="predicted"/>
<keyword evidence="1" id="KW-0472">Membrane</keyword>
<feature type="transmembrane region" description="Helical" evidence="1">
    <location>
        <begin position="82"/>
        <end position="103"/>
    </location>
</feature>
<protein>
    <submittedName>
        <fullName evidence="2">Uncharacterized protein</fullName>
    </submittedName>
</protein>
<feature type="transmembrane region" description="Helical" evidence="1">
    <location>
        <begin position="315"/>
        <end position="334"/>
    </location>
</feature>
<feature type="transmembrane region" description="Helical" evidence="1">
    <location>
        <begin position="250"/>
        <end position="268"/>
    </location>
</feature>
<dbReference type="Proteomes" id="UP001470230">
    <property type="component" value="Unassembled WGS sequence"/>
</dbReference>
<name>A0ABR2JJN0_9EUKA</name>
<organism evidence="2 3">
    <name type="scientific">Tritrichomonas musculus</name>
    <dbReference type="NCBI Taxonomy" id="1915356"/>
    <lineage>
        <taxon>Eukaryota</taxon>
        <taxon>Metamonada</taxon>
        <taxon>Parabasalia</taxon>
        <taxon>Tritrichomonadida</taxon>
        <taxon>Tritrichomonadidae</taxon>
        <taxon>Tritrichomonas</taxon>
    </lineage>
</organism>
<feature type="transmembrane region" description="Helical" evidence="1">
    <location>
        <begin position="180"/>
        <end position="196"/>
    </location>
</feature>